<reference evidence="7 8" key="1">
    <citation type="submission" date="2024-01" db="EMBL/GenBank/DDBJ databases">
        <title>The genome of the rayed Mediterranean limpet Patella caerulea (Linnaeus, 1758).</title>
        <authorList>
            <person name="Anh-Thu Weber A."/>
            <person name="Halstead-Nussloch G."/>
        </authorList>
    </citation>
    <scope>NUCLEOTIDE SEQUENCE [LARGE SCALE GENOMIC DNA]</scope>
    <source>
        <strain evidence="7">AATW-2023a</strain>
        <tissue evidence="7">Whole specimen</tissue>
    </source>
</reference>
<dbReference type="GO" id="GO:0006270">
    <property type="term" value="P:DNA replication initiation"/>
    <property type="evidence" value="ECO:0007669"/>
    <property type="project" value="InterPro"/>
</dbReference>
<dbReference type="PANTHER" id="PTHR10507:SF0">
    <property type="entry name" value="CELL DIVISION CONTROL PROTEIN 45 HOMOLOG"/>
    <property type="match status" value="1"/>
</dbReference>
<dbReference type="InterPro" id="IPR003874">
    <property type="entry name" value="CDC45"/>
</dbReference>
<dbReference type="AlphaFoldDB" id="A0AAN8JU92"/>
<dbReference type="GO" id="GO:1902977">
    <property type="term" value="P:mitotic DNA replication preinitiation complex assembly"/>
    <property type="evidence" value="ECO:0007669"/>
    <property type="project" value="TreeGrafter"/>
</dbReference>
<dbReference type="Pfam" id="PF02724">
    <property type="entry name" value="CDC45"/>
    <property type="match status" value="2"/>
</dbReference>
<sequence>MFVKDFKRDFYDAVQHQRVLILVSFDVDALCACKILQYLFQCDQILYTIIPVTGKAELERAFVENSEGIKHVVLINCGASLDIIEVLQPEEYIKFYICDSHRPVDIHNVYNAVQVKLLMKQEELTDVPEYDIVFRDEDSDDDSGNESDTSERSGKRRRFDDEALERRREKRLWLENRNKVLFDYDKFTSFGTSSSLIMFELAWKMSKDTNDLLWLGIIGVTDQYIHYKTPRDKYMEDVMSLQSHVSRHNHRGENEENIISINCLRILFDDELQLSLYRHWSLFESLCHSVTTACKFKVWTLKGQKRLYEFLAEMGLPLIQCKQKYSAMDTNLKGNVKTLIQEHMAKYGLSIQDVVLPSFYAQYGFKSKLSATDVVFATASILEAIEKGKSVNDNFLNALDVLNRVNVPIMEKALENAKKQLIAVVNQVRTFLDMHQVISAGPFLYAFIQEGIGDVKYFSKPQCLTRLARFTLEAHCSVSRSKRAKSLPLVLGAPLDIEQGTTLVIGIPPLELDDERKNFFGKAFEQAAASTNSRTLQDNFDSHMMEMKKEDRSKFFDALISLLQ</sequence>
<feature type="region of interest" description="Disordered" evidence="6">
    <location>
        <begin position="135"/>
        <end position="157"/>
    </location>
</feature>
<dbReference type="GO" id="GO:0003697">
    <property type="term" value="F:single-stranded DNA binding"/>
    <property type="evidence" value="ECO:0007669"/>
    <property type="project" value="TreeGrafter"/>
</dbReference>
<dbReference type="EMBL" id="JAZGQO010000006">
    <property type="protein sequence ID" value="KAK6183991.1"/>
    <property type="molecule type" value="Genomic_DNA"/>
</dbReference>
<keyword evidence="4" id="KW-0539">Nucleus</keyword>
<keyword evidence="8" id="KW-1185">Reference proteome</keyword>
<protein>
    <submittedName>
        <fullName evidence="7">Uncharacterized protein</fullName>
    </submittedName>
</protein>
<comment type="caution">
    <text evidence="7">The sequence shown here is derived from an EMBL/GenBank/DDBJ whole genome shotgun (WGS) entry which is preliminary data.</text>
</comment>
<evidence type="ECO:0000256" key="3">
    <source>
        <dbReference type="ARBA" id="ARBA00022705"/>
    </source>
</evidence>
<evidence type="ECO:0000256" key="5">
    <source>
        <dbReference type="ARBA" id="ARBA00023306"/>
    </source>
</evidence>
<dbReference type="GO" id="GO:0000727">
    <property type="term" value="P:double-strand break repair via break-induced replication"/>
    <property type="evidence" value="ECO:0007669"/>
    <property type="project" value="TreeGrafter"/>
</dbReference>
<keyword evidence="3" id="KW-0235">DNA replication</keyword>
<dbReference type="GO" id="GO:0031261">
    <property type="term" value="C:DNA replication preinitiation complex"/>
    <property type="evidence" value="ECO:0007669"/>
    <property type="project" value="TreeGrafter"/>
</dbReference>
<dbReference type="GO" id="GO:0003682">
    <property type="term" value="F:chromatin binding"/>
    <property type="evidence" value="ECO:0007669"/>
    <property type="project" value="TreeGrafter"/>
</dbReference>
<evidence type="ECO:0000256" key="2">
    <source>
        <dbReference type="ARBA" id="ARBA00010727"/>
    </source>
</evidence>
<keyword evidence="5" id="KW-0131">Cell cycle</keyword>
<dbReference type="GO" id="GO:0003688">
    <property type="term" value="F:DNA replication origin binding"/>
    <property type="evidence" value="ECO:0007669"/>
    <property type="project" value="TreeGrafter"/>
</dbReference>
<dbReference type="Proteomes" id="UP001347796">
    <property type="component" value="Unassembled WGS sequence"/>
</dbReference>
<comment type="similarity">
    <text evidence="2">Belongs to the CDC45 family.</text>
</comment>
<evidence type="ECO:0000313" key="8">
    <source>
        <dbReference type="Proteomes" id="UP001347796"/>
    </source>
</evidence>
<evidence type="ECO:0000256" key="6">
    <source>
        <dbReference type="SAM" id="MobiDB-lite"/>
    </source>
</evidence>
<dbReference type="PANTHER" id="PTHR10507">
    <property type="entry name" value="CDC45-RELATED PROTEIN"/>
    <property type="match status" value="1"/>
</dbReference>
<evidence type="ECO:0000256" key="4">
    <source>
        <dbReference type="ARBA" id="ARBA00023242"/>
    </source>
</evidence>
<gene>
    <name evidence="7" type="ORF">SNE40_006545</name>
</gene>
<evidence type="ECO:0000256" key="1">
    <source>
        <dbReference type="ARBA" id="ARBA00004123"/>
    </source>
</evidence>
<comment type="subcellular location">
    <subcellularLocation>
        <location evidence="1">Nucleus</location>
    </subcellularLocation>
</comment>
<accession>A0AAN8JU92</accession>
<proteinExistence type="inferred from homology"/>
<name>A0AAN8JU92_PATCE</name>
<organism evidence="7 8">
    <name type="scientific">Patella caerulea</name>
    <name type="common">Rayed Mediterranean limpet</name>
    <dbReference type="NCBI Taxonomy" id="87958"/>
    <lineage>
        <taxon>Eukaryota</taxon>
        <taxon>Metazoa</taxon>
        <taxon>Spiralia</taxon>
        <taxon>Lophotrochozoa</taxon>
        <taxon>Mollusca</taxon>
        <taxon>Gastropoda</taxon>
        <taxon>Patellogastropoda</taxon>
        <taxon>Patelloidea</taxon>
        <taxon>Patellidae</taxon>
        <taxon>Patella</taxon>
    </lineage>
</organism>
<evidence type="ECO:0000313" key="7">
    <source>
        <dbReference type="EMBL" id="KAK6183991.1"/>
    </source>
</evidence>